<feature type="signal peptide" evidence="15">
    <location>
        <begin position="1"/>
        <end position="37"/>
    </location>
</feature>
<accession>A0A1M2V438</accession>
<evidence type="ECO:0000256" key="7">
    <source>
        <dbReference type="ARBA" id="ARBA00023180"/>
    </source>
</evidence>
<keyword evidence="7" id="KW-0325">Glycoprotein</keyword>
<keyword evidence="8 14" id="KW-0326">Glycosidase</keyword>
<dbReference type="PANTHER" id="PTHR11742:SF101">
    <property type="entry name" value="MANNOSYL-OLIGOSACCHARIDE ALPHA-1,2-MANNOSIDASE 1B"/>
    <property type="match status" value="1"/>
</dbReference>
<dbReference type="Pfam" id="PF01532">
    <property type="entry name" value="Glyco_hydro_47"/>
    <property type="match status" value="1"/>
</dbReference>
<comment type="caution">
    <text evidence="16">The sequence shown here is derived from an EMBL/GenBank/DDBJ whole genome shotgun (WGS) entry which is preliminary data.</text>
</comment>
<comment type="catalytic activity">
    <reaction evidence="10">
        <text>N(4)-(alpha-D-Man-(1-&gt;2)-alpha-D-Man-(1-&gt;2)-alpha-D-Man-(1-&gt;3)-[alpha-D-Man-(1-&gt;2)-alpha-D-Man-(1-&gt;3)-[alpha-D-Man-(1-&gt;2)-alpha-D-Man-(1-&gt;6)]-alpha-D-Man-(1-&gt;6)]-beta-D-Man-(1-&gt;4)-beta-D-GlcNAc-(1-&gt;4)-beta-D-GlcNAc)-L-asparaginyl-[protein] (N-glucan mannose isomer 9A1,2,3B1,2,3) + 4 H2O = N(4)-(alpha-D-Man-(1-&gt;3)-[alpha-D-Man-(1-&gt;3)-[alpha-D-Man-(1-&gt;6)]-alpha-D-Man-(1-&gt;6)]-beta-D-Man-(1-&gt;4)-beta-D-GlcNAc-(1-&gt;4)-beta-D-GlcNAc)-L-asparaginyl-[protein] (N-glucan mannose isomer 5A1,2) + 4 beta-D-mannose</text>
        <dbReference type="Rhea" id="RHEA:56008"/>
        <dbReference type="Rhea" id="RHEA-COMP:14356"/>
        <dbReference type="Rhea" id="RHEA-COMP:14367"/>
        <dbReference type="ChEBI" id="CHEBI:15377"/>
        <dbReference type="ChEBI" id="CHEBI:28563"/>
        <dbReference type="ChEBI" id="CHEBI:59087"/>
        <dbReference type="ChEBI" id="CHEBI:139493"/>
        <dbReference type="EC" id="3.2.1.113"/>
    </reaction>
</comment>
<comment type="cofactor">
    <cofactor evidence="1 12">
        <name>Ca(2+)</name>
        <dbReference type="ChEBI" id="CHEBI:29108"/>
    </cofactor>
</comment>
<evidence type="ECO:0000256" key="4">
    <source>
        <dbReference type="ARBA" id="ARBA00022729"/>
    </source>
</evidence>
<dbReference type="InterPro" id="IPR001382">
    <property type="entry name" value="Glyco_hydro_47"/>
</dbReference>
<keyword evidence="12" id="KW-0106">Calcium</keyword>
<evidence type="ECO:0000256" key="9">
    <source>
        <dbReference type="ARBA" id="ARBA00047669"/>
    </source>
</evidence>
<dbReference type="FunFam" id="1.50.10.10:FF:000047">
    <property type="entry name" value="Mannosyl-oligosaccharide alpha-1,2-mannosidase"/>
    <property type="match status" value="1"/>
</dbReference>
<evidence type="ECO:0000256" key="15">
    <source>
        <dbReference type="SAM" id="SignalP"/>
    </source>
</evidence>
<sequence length="568" mass="62147">MSGELLHARPFTRFTPPKHPRVAMVSWLLRTLALTLAVSSDVVDVFGARIQTPFIRLPSDAAARRQDVKDIFLTSWNAYKEFAFPHDDLTPLSESFTDGRNGFGASAVDALSTLFIIGEEEIFEEIVNFTSHIDFTISHTTDTVSIFETTIRYLAGMLSAYELSGKKYPALIKQANILGTKLSGAFINGNKVPFGELDFNTSIPVIQTSNIAEAGTLTLEWSRLAKYTGNDTFRALAENSVRQIASLPAPIPGIPAQGIDPSTGQSVGAFVTWGGGSDSYLEYLIKYARITNTNDNLFADTWATAVDSSIHTLLRTSTVGNHTYLADLDDSATIRHVGSHLACFMAGNWIMGGKLLNNNTIVNIGLALNEGCWNTYASTATGIGPEAFGYISSDGDFTGSGDPSPGNLAFYNRNGFYILPGNSDYFMRPEVLESNFYAYRATGDVKFFERAVSATNSFATFLKTPTVAFAPIDDVDSTDSDFIDDMESFWFAEVLKYLYLTFDDPNRISLDNFVFNTEAHPFIAPAEKPVYGSGKLRSASEFEPFKATSGPLPLVSFSPKLPTKIPDQ</sequence>
<evidence type="ECO:0000256" key="12">
    <source>
        <dbReference type="PIRSR" id="PIRSR601382-2"/>
    </source>
</evidence>
<feature type="active site" evidence="11">
    <location>
        <position position="278"/>
    </location>
</feature>
<evidence type="ECO:0000256" key="14">
    <source>
        <dbReference type="RuleBase" id="RU361193"/>
    </source>
</evidence>
<keyword evidence="6 13" id="KW-1015">Disulfide bond</keyword>
<feature type="active site" evidence="11">
    <location>
        <position position="430"/>
    </location>
</feature>
<gene>
    <name evidence="16" type="ORF">TRAPUB_7131</name>
</gene>
<protein>
    <recommendedName>
        <fullName evidence="14">alpha-1,2-Mannosidase</fullName>
        <ecNumber evidence="14">3.2.1.-</ecNumber>
    </recommendedName>
</protein>
<feature type="active site" description="Proton donor" evidence="11">
    <location>
        <position position="148"/>
    </location>
</feature>
<evidence type="ECO:0000256" key="1">
    <source>
        <dbReference type="ARBA" id="ARBA00001913"/>
    </source>
</evidence>
<evidence type="ECO:0000313" key="16">
    <source>
        <dbReference type="EMBL" id="OJT02348.1"/>
    </source>
</evidence>
<evidence type="ECO:0000256" key="5">
    <source>
        <dbReference type="ARBA" id="ARBA00022801"/>
    </source>
</evidence>
<keyword evidence="5 14" id="KW-0378">Hydrolase</keyword>
<dbReference type="GO" id="GO:0005975">
    <property type="term" value="P:carbohydrate metabolic process"/>
    <property type="evidence" value="ECO:0007669"/>
    <property type="project" value="InterPro"/>
</dbReference>
<dbReference type="InterPro" id="IPR050749">
    <property type="entry name" value="Glycosyl_Hydrolase_47"/>
</dbReference>
<proteinExistence type="inferred from homology"/>
<dbReference type="GO" id="GO:0016020">
    <property type="term" value="C:membrane"/>
    <property type="evidence" value="ECO:0007669"/>
    <property type="project" value="InterPro"/>
</dbReference>
<dbReference type="PRINTS" id="PR00747">
    <property type="entry name" value="GLYHDRLASE47"/>
</dbReference>
<dbReference type="InterPro" id="IPR012341">
    <property type="entry name" value="6hp_glycosidase-like_sf"/>
</dbReference>
<keyword evidence="12" id="KW-0479">Metal-binding</keyword>
<keyword evidence="4 15" id="KW-0732">Signal</keyword>
<dbReference type="SUPFAM" id="SSF48225">
    <property type="entry name" value="Seven-hairpin glycosidases"/>
    <property type="match status" value="1"/>
</dbReference>
<evidence type="ECO:0000256" key="8">
    <source>
        <dbReference type="ARBA" id="ARBA00023295"/>
    </source>
</evidence>
<dbReference type="Gene3D" id="1.50.10.10">
    <property type="match status" value="1"/>
</dbReference>
<reference evidence="16 17" key="1">
    <citation type="submission" date="2016-10" db="EMBL/GenBank/DDBJ databases">
        <title>Genome sequence of the basidiomycete white-rot fungus Trametes pubescens.</title>
        <authorList>
            <person name="Makela M.R."/>
            <person name="Granchi Z."/>
            <person name="Peng M."/>
            <person name="De Vries R.P."/>
            <person name="Grigoriev I."/>
            <person name="Riley R."/>
            <person name="Hilden K."/>
        </authorList>
    </citation>
    <scope>NUCLEOTIDE SEQUENCE [LARGE SCALE GENOMIC DNA]</scope>
    <source>
        <strain evidence="16 17">FBCC735</strain>
    </source>
</reference>
<dbReference type="GO" id="GO:0036503">
    <property type="term" value="P:ERAD pathway"/>
    <property type="evidence" value="ECO:0007669"/>
    <property type="project" value="UniProtKB-ARBA"/>
</dbReference>
<evidence type="ECO:0000256" key="6">
    <source>
        <dbReference type="ARBA" id="ARBA00023157"/>
    </source>
</evidence>
<dbReference type="GO" id="GO:0005509">
    <property type="term" value="F:calcium ion binding"/>
    <property type="evidence" value="ECO:0007669"/>
    <property type="project" value="InterPro"/>
</dbReference>
<keyword evidence="17" id="KW-1185">Reference proteome</keyword>
<dbReference type="GO" id="GO:0004571">
    <property type="term" value="F:mannosyl-oligosaccharide 1,2-alpha-mannosidase activity"/>
    <property type="evidence" value="ECO:0007669"/>
    <property type="project" value="UniProtKB-EC"/>
</dbReference>
<organism evidence="16 17">
    <name type="scientific">Trametes pubescens</name>
    <name type="common">White-rot fungus</name>
    <dbReference type="NCBI Taxonomy" id="154538"/>
    <lineage>
        <taxon>Eukaryota</taxon>
        <taxon>Fungi</taxon>
        <taxon>Dikarya</taxon>
        <taxon>Basidiomycota</taxon>
        <taxon>Agaricomycotina</taxon>
        <taxon>Agaricomycetes</taxon>
        <taxon>Polyporales</taxon>
        <taxon>Polyporaceae</taxon>
        <taxon>Trametes</taxon>
    </lineage>
</organism>
<dbReference type="GO" id="GO:0005783">
    <property type="term" value="C:endoplasmic reticulum"/>
    <property type="evidence" value="ECO:0007669"/>
    <property type="project" value="TreeGrafter"/>
</dbReference>
<evidence type="ECO:0000313" key="17">
    <source>
        <dbReference type="Proteomes" id="UP000184267"/>
    </source>
</evidence>
<dbReference type="STRING" id="154538.A0A1M2V438"/>
<dbReference type="OMA" id="SHLACFM"/>
<feature type="disulfide bond" evidence="13">
    <location>
        <begin position="343"/>
        <end position="372"/>
    </location>
</feature>
<evidence type="ECO:0000256" key="11">
    <source>
        <dbReference type="PIRSR" id="PIRSR601382-1"/>
    </source>
</evidence>
<dbReference type="OrthoDB" id="8118055at2759"/>
<name>A0A1M2V438_TRAPU</name>
<feature type="binding site" evidence="12">
    <location>
        <position position="517"/>
    </location>
    <ligand>
        <name>Ca(2+)</name>
        <dbReference type="ChEBI" id="CHEBI:29108"/>
    </ligand>
</feature>
<evidence type="ECO:0000256" key="2">
    <source>
        <dbReference type="ARBA" id="ARBA00004922"/>
    </source>
</evidence>
<dbReference type="Proteomes" id="UP000184267">
    <property type="component" value="Unassembled WGS sequence"/>
</dbReference>
<dbReference type="EC" id="3.2.1.-" evidence="14"/>
<evidence type="ECO:0000256" key="3">
    <source>
        <dbReference type="ARBA" id="ARBA00007658"/>
    </source>
</evidence>
<feature type="chain" id="PRO_5009890583" description="alpha-1,2-Mannosidase" evidence="15">
    <location>
        <begin position="38"/>
        <end position="568"/>
    </location>
</feature>
<comment type="catalytic activity">
    <reaction evidence="9">
        <text>N(4)-(alpha-D-Man-(1-&gt;2)-alpha-D-Man-(1-&gt;2)-alpha-D-Man-(1-&gt;3)-[alpha-D-Man-(1-&gt;3)-[alpha-D-Man-(1-&gt;2)-alpha-D-Man-(1-&gt;6)]-alpha-D-Man-(1-&gt;6)]-beta-D-Man-(1-&gt;4)-beta-D-GlcNAc-(1-&gt;4)-beta-D-GlcNAc)-L-asparaginyl-[protein] (N-glucan mannose isomer 8A1,2,3B1,3) + 3 H2O = N(4)-(alpha-D-Man-(1-&gt;3)-[alpha-D-Man-(1-&gt;3)-[alpha-D-Man-(1-&gt;6)]-alpha-D-Man-(1-&gt;6)]-beta-D-Man-(1-&gt;4)-beta-D-GlcNAc-(1-&gt;4)-beta-D-GlcNAc)-L-asparaginyl-[protein] (N-glucan mannose isomer 5A1,2) + 3 beta-D-mannose</text>
        <dbReference type="Rhea" id="RHEA:56028"/>
        <dbReference type="Rhea" id="RHEA-COMP:14358"/>
        <dbReference type="Rhea" id="RHEA-COMP:14367"/>
        <dbReference type="ChEBI" id="CHEBI:15377"/>
        <dbReference type="ChEBI" id="CHEBI:28563"/>
        <dbReference type="ChEBI" id="CHEBI:59087"/>
        <dbReference type="ChEBI" id="CHEBI:60628"/>
        <dbReference type="EC" id="3.2.1.113"/>
    </reaction>
</comment>
<comment type="pathway">
    <text evidence="2">Protein modification; protein glycosylation.</text>
</comment>
<dbReference type="EMBL" id="MNAD01001674">
    <property type="protein sequence ID" value="OJT02348.1"/>
    <property type="molecule type" value="Genomic_DNA"/>
</dbReference>
<feature type="active site" description="Proton donor" evidence="11">
    <location>
        <position position="386"/>
    </location>
</feature>
<dbReference type="AlphaFoldDB" id="A0A1M2V438"/>
<dbReference type="PANTHER" id="PTHR11742">
    <property type="entry name" value="MANNOSYL-OLIGOSACCHARIDE ALPHA-1,2-MANNOSIDASE-RELATED"/>
    <property type="match status" value="1"/>
</dbReference>
<comment type="similarity">
    <text evidence="3 14">Belongs to the glycosyl hydrolase 47 family.</text>
</comment>
<evidence type="ECO:0000256" key="10">
    <source>
        <dbReference type="ARBA" id="ARBA00048605"/>
    </source>
</evidence>
<evidence type="ECO:0000256" key="13">
    <source>
        <dbReference type="PIRSR" id="PIRSR601382-3"/>
    </source>
</evidence>
<dbReference type="InterPro" id="IPR036026">
    <property type="entry name" value="Seven-hairpin_glycosidases"/>
</dbReference>